<dbReference type="GO" id="GO:0004252">
    <property type="term" value="F:serine-type endopeptidase activity"/>
    <property type="evidence" value="ECO:0007669"/>
    <property type="project" value="TreeGrafter"/>
</dbReference>
<dbReference type="PANTHER" id="PTHR42776:SF27">
    <property type="entry name" value="DIPEPTIDYL PEPTIDASE FAMILY MEMBER 6"/>
    <property type="match status" value="1"/>
</dbReference>
<dbReference type="SUPFAM" id="SSF82171">
    <property type="entry name" value="DPP6 N-terminal domain-like"/>
    <property type="match status" value="1"/>
</dbReference>
<dbReference type="GO" id="GO:0006508">
    <property type="term" value="P:proteolysis"/>
    <property type="evidence" value="ECO:0007669"/>
    <property type="project" value="InterPro"/>
</dbReference>
<dbReference type="InterPro" id="IPR029058">
    <property type="entry name" value="AB_hydrolase_fold"/>
</dbReference>
<keyword evidence="1" id="KW-0378">Hydrolase</keyword>
<sequence>MLPLPEVALPSGTAYADETAVSAEAKPPKIPAKLFAELPSLQQIEMSPDAEHISYITPHEGRKHLFIHPRGVATVDNLVVIPPIRDADIAWFTWANNDQLLISYRFTSDDPFVKYVRTAMFSVSKDGKEWVDMAKPDREQRKRGYTTSPAQFKDRVLSHLRDDPDHILQQIDSDRDGDAEIRKVNVRNGKFKRYQASRGAIQHWWLDAQKEPRMGWGYRDDNKTRRYIYKDPDTDDWDNIEDTSYLEASNFQFLRFTNDPRLAYALAPNSEGRMGLVKYDIRKAEITEEVFFLEDVDLANVQFDNNNEIKAYVYTDDVYRRVMTNKFLNALIKKVYSLLPGGDITLVDYNQEKQIYLFRFSSPQEEGEYYVLDMKTKGLTSIGTATRVNRSVLSDVQRVDIAARDGLVMPSYLTLPKGYGDKNLPTVIMPHGGPHARDTMDYDYWVQFLANRGFAVLQPNFRGSSGYGAAYENMGKNEWGRKMQQDVTDATRWMIDNGYADPDRICIVGASYGGYAALMGAAQEPDLYACAVSINGVANLERMIRNARKFIGGKSYRETIIPDGMDAEDVSPYHQADKIKAPVLLIHAKDDPVVPYIHSDEIYKRLRDQNPQNKLITFDHADHFLDNEESRLATLEALEAFLTEQLIK</sequence>
<dbReference type="Proteomes" id="UP000630923">
    <property type="component" value="Unassembled WGS sequence"/>
</dbReference>
<dbReference type="Gene3D" id="3.40.50.1820">
    <property type="entry name" value="alpha/beta hydrolase"/>
    <property type="match status" value="1"/>
</dbReference>
<accession>A0A919ARV0</accession>
<gene>
    <name evidence="3" type="ORF">GCM10017044_13290</name>
</gene>
<organism evidence="3 4">
    <name type="scientific">Kordiimonas sediminis</name>
    <dbReference type="NCBI Taxonomy" id="1735581"/>
    <lineage>
        <taxon>Bacteria</taxon>
        <taxon>Pseudomonadati</taxon>
        <taxon>Pseudomonadota</taxon>
        <taxon>Alphaproteobacteria</taxon>
        <taxon>Kordiimonadales</taxon>
        <taxon>Kordiimonadaceae</taxon>
        <taxon>Kordiimonas</taxon>
    </lineage>
</organism>
<proteinExistence type="predicted"/>
<protein>
    <submittedName>
        <fullName evidence="3">Peptidase S9</fullName>
    </submittedName>
</protein>
<evidence type="ECO:0000256" key="1">
    <source>
        <dbReference type="ARBA" id="ARBA00022801"/>
    </source>
</evidence>
<evidence type="ECO:0000313" key="3">
    <source>
        <dbReference type="EMBL" id="GHF19866.1"/>
    </source>
</evidence>
<dbReference type="PANTHER" id="PTHR42776">
    <property type="entry name" value="SERINE PEPTIDASE S9 FAMILY MEMBER"/>
    <property type="match status" value="1"/>
</dbReference>
<evidence type="ECO:0000259" key="2">
    <source>
        <dbReference type="Pfam" id="PF00326"/>
    </source>
</evidence>
<keyword evidence="4" id="KW-1185">Reference proteome</keyword>
<name>A0A919ARV0_9PROT</name>
<comment type="caution">
    <text evidence="3">The sequence shown here is derived from an EMBL/GenBank/DDBJ whole genome shotgun (WGS) entry which is preliminary data.</text>
</comment>
<dbReference type="Pfam" id="PF00326">
    <property type="entry name" value="Peptidase_S9"/>
    <property type="match status" value="1"/>
</dbReference>
<dbReference type="AlphaFoldDB" id="A0A919ARV0"/>
<feature type="domain" description="Peptidase S9 prolyl oligopeptidase catalytic" evidence="2">
    <location>
        <begin position="443"/>
        <end position="646"/>
    </location>
</feature>
<reference evidence="3" key="1">
    <citation type="journal article" date="2014" name="Int. J. Syst. Evol. Microbiol.">
        <title>Complete genome sequence of Corynebacterium casei LMG S-19264T (=DSM 44701T), isolated from a smear-ripened cheese.</title>
        <authorList>
            <consortium name="US DOE Joint Genome Institute (JGI-PGF)"/>
            <person name="Walter F."/>
            <person name="Albersmeier A."/>
            <person name="Kalinowski J."/>
            <person name="Ruckert C."/>
        </authorList>
    </citation>
    <scope>NUCLEOTIDE SEQUENCE</scope>
    <source>
        <strain evidence="3">KCTC 42590</strain>
    </source>
</reference>
<evidence type="ECO:0000313" key="4">
    <source>
        <dbReference type="Proteomes" id="UP000630923"/>
    </source>
</evidence>
<dbReference type="EMBL" id="BNCI01000001">
    <property type="protein sequence ID" value="GHF19866.1"/>
    <property type="molecule type" value="Genomic_DNA"/>
</dbReference>
<reference evidence="3" key="2">
    <citation type="submission" date="2020-09" db="EMBL/GenBank/DDBJ databases">
        <authorList>
            <person name="Sun Q."/>
            <person name="Kim S."/>
        </authorList>
    </citation>
    <scope>NUCLEOTIDE SEQUENCE</scope>
    <source>
        <strain evidence="3">KCTC 42590</strain>
    </source>
</reference>
<dbReference type="InterPro" id="IPR001375">
    <property type="entry name" value="Peptidase_S9_cat"/>
</dbReference>
<dbReference type="SUPFAM" id="SSF53474">
    <property type="entry name" value="alpha/beta-Hydrolases"/>
    <property type="match status" value="1"/>
</dbReference>